<protein>
    <submittedName>
        <fullName evidence="17">TonB-dependent Receptor Plug Domain</fullName>
    </submittedName>
</protein>
<dbReference type="Proteomes" id="UP000186513">
    <property type="component" value="Unassembled WGS sequence"/>
</dbReference>
<keyword evidence="3 12" id="KW-0813">Transport</keyword>
<reference evidence="17 18" key="1">
    <citation type="submission" date="2016-11" db="EMBL/GenBank/DDBJ databases">
        <authorList>
            <person name="Jaros S."/>
            <person name="Januszkiewicz K."/>
            <person name="Wedrychowicz H."/>
        </authorList>
    </citation>
    <scope>NUCLEOTIDE SEQUENCE [LARGE SCALE GENOMIC DNA]</scope>
    <source>
        <strain evidence="17 18">DSM 18899</strain>
    </source>
</reference>
<dbReference type="InterPro" id="IPR037066">
    <property type="entry name" value="Plug_dom_sf"/>
</dbReference>
<dbReference type="Gene3D" id="2.40.170.20">
    <property type="entry name" value="TonB-dependent receptor, beta-barrel domain"/>
    <property type="match status" value="1"/>
</dbReference>
<evidence type="ECO:0000256" key="5">
    <source>
        <dbReference type="ARBA" id="ARBA00022692"/>
    </source>
</evidence>
<dbReference type="Pfam" id="PF00593">
    <property type="entry name" value="TonB_dep_Rec_b-barrel"/>
    <property type="match status" value="1"/>
</dbReference>
<evidence type="ECO:0000256" key="7">
    <source>
        <dbReference type="ARBA" id="ARBA00023065"/>
    </source>
</evidence>
<organism evidence="17 18">
    <name type="scientific">Chitinimonas taiwanensis DSM 18899</name>
    <dbReference type="NCBI Taxonomy" id="1121279"/>
    <lineage>
        <taxon>Bacteria</taxon>
        <taxon>Pseudomonadati</taxon>
        <taxon>Pseudomonadota</taxon>
        <taxon>Betaproteobacteria</taxon>
        <taxon>Neisseriales</taxon>
        <taxon>Chitinibacteraceae</taxon>
        <taxon>Chitinimonas</taxon>
    </lineage>
</organism>
<evidence type="ECO:0000259" key="15">
    <source>
        <dbReference type="Pfam" id="PF00593"/>
    </source>
</evidence>
<dbReference type="GO" id="GO:0009279">
    <property type="term" value="C:cell outer membrane"/>
    <property type="evidence" value="ECO:0007669"/>
    <property type="project" value="UniProtKB-SubCell"/>
</dbReference>
<evidence type="ECO:0000313" key="18">
    <source>
        <dbReference type="Proteomes" id="UP000186513"/>
    </source>
</evidence>
<proteinExistence type="inferred from homology"/>
<keyword evidence="9 12" id="KW-0472">Membrane</keyword>
<sequence>MYRPLSTPLILCLATLVWADTPPQQTERIEVHGRLDERKQSTAAKLVIQREELLRFGDQHAVDALRRQPGISIVNNGGRGSEVRLRGLGNGYTQILLNGEPAPLGFSLDSLALEQVEKIEILRSASAEHSAQAIAGSVNVVLRRQLAAGQRSAKLSAQTIHGRPAWFADASLSDKHADFSYQLGLGASQEQLHYPMQLALSGQDAGGPLQRTTEKTEHYDNRALSLSPRLGWRLDAERSLSLDSQLRLMRGDSWVWDRRSGFGTPPDYAANRLGIAREGHDLRSRLLWAHKSAGGSSSEVKLGLNDNRRDTRAHFLGYGTDGQLLSEQHVTSLAEDRAWSLDGKWRSPLGDGHALVVGWDGEWRSRDENRLQTEQRFDAQAAENLDERYQSSVRRLALYAQDEWEISANWSSYFGLRWEGLHTRSGGAQMDTVRQRSSVFSPVLQSLWKLGSDERLRLALARTYKAPNAREIQPRRYVANDNSALTPNTQGNPQLRPELAWGLDGAWERDLSGGQFSLSAHARRIEDVVLPRVLWQNGAWVEVRENRGRATSWGLESDGRLNLRRHNARLADLDLRANVGLNYSRVAALAGADSRLDQQVPWSVNLGSDWRPDGWPLGLGFNYAVQGSAWAQVSELRRLRAAGSRTLDVYALWRLHKDAQLRLSVADALDRDKRAEARFRDAEHDLYQSTRDRGRRALRLALELKL</sequence>
<dbReference type="SUPFAM" id="SSF56935">
    <property type="entry name" value="Porins"/>
    <property type="match status" value="1"/>
</dbReference>
<evidence type="ECO:0000256" key="6">
    <source>
        <dbReference type="ARBA" id="ARBA00022729"/>
    </source>
</evidence>
<dbReference type="InterPro" id="IPR012910">
    <property type="entry name" value="Plug_dom"/>
</dbReference>
<dbReference type="STRING" id="1121279.SAMN02745887_00138"/>
<comment type="similarity">
    <text evidence="2 12 13">Belongs to the TonB-dependent receptor family.</text>
</comment>
<evidence type="ECO:0000256" key="2">
    <source>
        <dbReference type="ARBA" id="ARBA00009810"/>
    </source>
</evidence>
<dbReference type="Gene3D" id="2.170.130.10">
    <property type="entry name" value="TonB-dependent receptor, plug domain"/>
    <property type="match status" value="1"/>
</dbReference>
<dbReference type="PANTHER" id="PTHR30069:SF53">
    <property type="entry name" value="COLICIN I RECEPTOR-RELATED"/>
    <property type="match status" value="1"/>
</dbReference>
<keyword evidence="7" id="KW-0406">Ion transport</keyword>
<keyword evidence="18" id="KW-1185">Reference proteome</keyword>
<accession>A0A1K2H3L1</accession>
<evidence type="ECO:0000256" key="10">
    <source>
        <dbReference type="ARBA" id="ARBA00023170"/>
    </source>
</evidence>
<feature type="domain" description="TonB-dependent receptor plug" evidence="16">
    <location>
        <begin position="39"/>
        <end position="136"/>
    </location>
</feature>
<dbReference type="PROSITE" id="PS52016">
    <property type="entry name" value="TONB_DEPENDENT_REC_3"/>
    <property type="match status" value="1"/>
</dbReference>
<evidence type="ECO:0000256" key="11">
    <source>
        <dbReference type="ARBA" id="ARBA00023237"/>
    </source>
</evidence>
<feature type="chain" id="PRO_5009678400" evidence="14">
    <location>
        <begin position="20"/>
        <end position="706"/>
    </location>
</feature>
<feature type="domain" description="TonB-dependent receptor-like beta-barrel" evidence="15">
    <location>
        <begin position="219"/>
        <end position="665"/>
    </location>
</feature>
<dbReference type="Pfam" id="PF07715">
    <property type="entry name" value="Plug"/>
    <property type="match status" value="1"/>
</dbReference>
<evidence type="ECO:0000256" key="8">
    <source>
        <dbReference type="ARBA" id="ARBA00023077"/>
    </source>
</evidence>
<evidence type="ECO:0000256" key="14">
    <source>
        <dbReference type="SAM" id="SignalP"/>
    </source>
</evidence>
<evidence type="ECO:0000256" key="12">
    <source>
        <dbReference type="PROSITE-ProRule" id="PRU01360"/>
    </source>
</evidence>
<keyword evidence="11 12" id="KW-0998">Cell outer membrane</keyword>
<dbReference type="InterPro" id="IPR036942">
    <property type="entry name" value="Beta-barrel_TonB_sf"/>
</dbReference>
<evidence type="ECO:0000313" key="17">
    <source>
        <dbReference type="EMBL" id="SFZ70277.1"/>
    </source>
</evidence>
<dbReference type="PANTHER" id="PTHR30069">
    <property type="entry name" value="TONB-DEPENDENT OUTER MEMBRANE RECEPTOR"/>
    <property type="match status" value="1"/>
</dbReference>
<keyword evidence="10 17" id="KW-0675">Receptor</keyword>
<evidence type="ECO:0000256" key="9">
    <source>
        <dbReference type="ARBA" id="ARBA00023136"/>
    </source>
</evidence>
<dbReference type="GO" id="GO:0015344">
    <property type="term" value="F:siderophore uptake transmembrane transporter activity"/>
    <property type="evidence" value="ECO:0007669"/>
    <property type="project" value="TreeGrafter"/>
</dbReference>
<dbReference type="InterPro" id="IPR039426">
    <property type="entry name" value="TonB-dep_rcpt-like"/>
</dbReference>
<keyword evidence="8 13" id="KW-0798">TonB box</keyword>
<dbReference type="EMBL" id="FPKR01000001">
    <property type="protein sequence ID" value="SFZ70277.1"/>
    <property type="molecule type" value="Genomic_DNA"/>
</dbReference>
<dbReference type="RefSeq" id="WP_072426695.1">
    <property type="nucleotide sequence ID" value="NZ_FPKR01000001.1"/>
</dbReference>
<name>A0A1K2H3L1_9NEIS</name>
<evidence type="ECO:0000259" key="16">
    <source>
        <dbReference type="Pfam" id="PF07715"/>
    </source>
</evidence>
<evidence type="ECO:0000256" key="13">
    <source>
        <dbReference type="RuleBase" id="RU003357"/>
    </source>
</evidence>
<keyword evidence="6 14" id="KW-0732">Signal</keyword>
<evidence type="ECO:0000256" key="1">
    <source>
        <dbReference type="ARBA" id="ARBA00004571"/>
    </source>
</evidence>
<evidence type="ECO:0000256" key="3">
    <source>
        <dbReference type="ARBA" id="ARBA00022448"/>
    </source>
</evidence>
<dbReference type="InterPro" id="IPR000531">
    <property type="entry name" value="Beta-barrel_TonB"/>
</dbReference>
<evidence type="ECO:0000256" key="4">
    <source>
        <dbReference type="ARBA" id="ARBA00022452"/>
    </source>
</evidence>
<keyword evidence="4 12" id="KW-1134">Transmembrane beta strand</keyword>
<dbReference type="GO" id="GO:0044718">
    <property type="term" value="P:siderophore transmembrane transport"/>
    <property type="evidence" value="ECO:0007669"/>
    <property type="project" value="TreeGrafter"/>
</dbReference>
<dbReference type="AlphaFoldDB" id="A0A1K2H3L1"/>
<keyword evidence="5 12" id="KW-0812">Transmembrane</keyword>
<comment type="subcellular location">
    <subcellularLocation>
        <location evidence="1 12">Cell outer membrane</location>
        <topology evidence="1 12">Multi-pass membrane protein</topology>
    </subcellularLocation>
</comment>
<feature type="signal peptide" evidence="14">
    <location>
        <begin position="1"/>
        <end position="19"/>
    </location>
</feature>
<gene>
    <name evidence="17" type="ORF">SAMN02745887_00138</name>
</gene>